<evidence type="ECO:0000313" key="3">
    <source>
        <dbReference type="EMBL" id="SVB69428.1"/>
    </source>
</evidence>
<feature type="domain" description="DUF6538" evidence="2">
    <location>
        <begin position="20"/>
        <end position="74"/>
    </location>
</feature>
<dbReference type="Pfam" id="PF20172">
    <property type="entry name" value="DUF6538"/>
    <property type="match status" value="1"/>
</dbReference>
<dbReference type="InterPro" id="IPR011010">
    <property type="entry name" value="DNA_brk_join_enz"/>
</dbReference>
<sequence>MISLVGNESDMSLLTFPNSGNTYYFRSRIPIDLIEHFGGLTEFRVSLKCAIKSRALRTTKILDNTVSKLYEKIREGMKSLDIDDIKEILRIEIRKQILFTHHIFEGTNRWSETGVEKSLESVKLKESNLKETLDSTLKTYQNEVDSKLEGILKSLDIEVDRDSINFKKLRNKFIDLYVLRYDWVKELLNESGKTDEDFRLNAQQKLGLVLFPELTNGTDKKNAFARNTHLQPVIENYAPEPIEPYLVQQVGLLSSNIKTFIDRKKIEGKIIKEVESDRVILEEFVEIVGDFDFSRVTKKEVSYYIDVQTKLPPNRKKSPKYRDLTIKEVMELNLNQKETQTPQNINKKLSKLSVLGNWGVRQGLLLNNPFSGMKFSVKKQPNKREPFTKEELRKILKPET</sequence>
<evidence type="ECO:0000259" key="2">
    <source>
        <dbReference type="Pfam" id="PF20172"/>
    </source>
</evidence>
<dbReference type="AlphaFoldDB" id="A0A382G2D2"/>
<evidence type="ECO:0000256" key="1">
    <source>
        <dbReference type="SAM" id="MobiDB-lite"/>
    </source>
</evidence>
<dbReference type="SUPFAM" id="SSF56349">
    <property type="entry name" value="DNA breaking-rejoining enzymes"/>
    <property type="match status" value="1"/>
</dbReference>
<name>A0A382G2D2_9ZZZZ</name>
<feature type="non-terminal residue" evidence="3">
    <location>
        <position position="400"/>
    </location>
</feature>
<reference evidence="3" key="1">
    <citation type="submission" date="2018-05" db="EMBL/GenBank/DDBJ databases">
        <authorList>
            <person name="Lanie J.A."/>
            <person name="Ng W.-L."/>
            <person name="Kazmierczak K.M."/>
            <person name="Andrzejewski T.M."/>
            <person name="Davidsen T.M."/>
            <person name="Wayne K.J."/>
            <person name="Tettelin H."/>
            <person name="Glass J.I."/>
            <person name="Rusch D."/>
            <person name="Podicherti R."/>
            <person name="Tsui H.-C.T."/>
            <person name="Winkler M.E."/>
        </authorList>
    </citation>
    <scope>NUCLEOTIDE SEQUENCE</scope>
</reference>
<gene>
    <name evidence="3" type="ORF">METZ01_LOCUS222282</name>
</gene>
<feature type="compositionally biased region" description="Basic and acidic residues" evidence="1">
    <location>
        <begin position="382"/>
        <end position="400"/>
    </location>
</feature>
<feature type="region of interest" description="Disordered" evidence="1">
    <location>
        <begin position="379"/>
        <end position="400"/>
    </location>
</feature>
<organism evidence="3">
    <name type="scientific">marine metagenome</name>
    <dbReference type="NCBI Taxonomy" id="408172"/>
    <lineage>
        <taxon>unclassified sequences</taxon>
        <taxon>metagenomes</taxon>
        <taxon>ecological metagenomes</taxon>
    </lineage>
</organism>
<protein>
    <recommendedName>
        <fullName evidence="2">DUF6538 domain-containing protein</fullName>
    </recommendedName>
</protein>
<dbReference type="EMBL" id="UINC01053198">
    <property type="protein sequence ID" value="SVB69428.1"/>
    <property type="molecule type" value="Genomic_DNA"/>
</dbReference>
<dbReference type="GO" id="GO:0003677">
    <property type="term" value="F:DNA binding"/>
    <property type="evidence" value="ECO:0007669"/>
    <property type="project" value="InterPro"/>
</dbReference>
<proteinExistence type="predicted"/>
<dbReference type="InterPro" id="IPR046668">
    <property type="entry name" value="DUF6538"/>
</dbReference>
<accession>A0A382G2D2</accession>